<organism evidence="7 8">
    <name type="scientific">Flemingia macrophylla</name>
    <dbReference type="NCBI Taxonomy" id="520843"/>
    <lineage>
        <taxon>Eukaryota</taxon>
        <taxon>Viridiplantae</taxon>
        <taxon>Streptophyta</taxon>
        <taxon>Embryophyta</taxon>
        <taxon>Tracheophyta</taxon>
        <taxon>Spermatophyta</taxon>
        <taxon>Magnoliopsida</taxon>
        <taxon>eudicotyledons</taxon>
        <taxon>Gunneridae</taxon>
        <taxon>Pentapetalae</taxon>
        <taxon>rosids</taxon>
        <taxon>fabids</taxon>
        <taxon>Fabales</taxon>
        <taxon>Fabaceae</taxon>
        <taxon>Papilionoideae</taxon>
        <taxon>50 kb inversion clade</taxon>
        <taxon>NPAAA clade</taxon>
        <taxon>indigoferoid/millettioid clade</taxon>
        <taxon>Phaseoleae</taxon>
        <taxon>Flemingia</taxon>
    </lineage>
</organism>
<name>A0ABD1LKH1_9FABA</name>
<dbReference type="InterPro" id="IPR036296">
    <property type="entry name" value="SKP1-like_dim_sf"/>
</dbReference>
<dbReference type="Proteomes" id="UP001603857">
    <property type="component" value="Unassembled WGS sequence"/>
</dbReference>
<dbReference type="InterPro" id="IPR016897">
    <property type="entry name" value="SKP1"/>
</dbReference>
<evidence type="ECO:0000256" key="4">
    <source>
        <dbReference type="PIRNR" id="PIRNR028729"/>
    </source>
</evidence>
<dbReference type="PANTHER" id="PTHR11165">
    <property type="entry name" value="SKP1"/>
    <property type="match status" value="1"/>
</dbReference>
<evidence type="ECO:0000256" key="2">
    <source>
        <dbReference type="ARBA" id="ARBA00009993"/>
    </source>
</evidence>
<comment type="caution">
    <text evidence="7">The sequence shown here is derived from an EMBL/GenBank/DDBJ whole genome shotgun (WGS) entry which is preliminary data.</text>
</comment>
<feature type="domain" description="SKP1 component dimerisation" evidence="5">
    <location>
        <begin position="113"/>
        <end position="156"/>
    </location>
</feature>
<gene>
    <name evidence="7" type="ORF">Fmac_023060</name>
</gene>
<evidence type="ECO:0000313" key="8">
    <source>
        <dbReference type="Proteomes" id="UP001603857"/>
    </source>
</evidence>
<evidence type="ECO:0000259" key="5">
    <source>
        <dbReference type="Pfam" id="PF01466"/>
    </source>
</evidence>
<dbReference type="GO" id="GO:0009867">
    <property type="term" value="P:jasmonic acid mediated signaling pathway"/>
    <property type="evidence" value="ECO:0007669"/>
    <property type="project" value="UniProtKB-ARBA"/>
</dbReference>
<dbReference type="InterPro" id="IPR001232">
    <property type="entry name" value="SKP1-like"/>
</dbReference>
<dbReference type="InterPro" id="IPR011333">
    <property type="entry name" value="SKP1/BTB/POZ_sf"/>
</dbReference>
<comment type="subunit">
    <text evidence="4">Part of a SCF (SKP1-cullin-F-box) protein ligase complex.</text>
</comment>
<comment type="similarity">
    <text evidence="2 4">Belongs to the SKP1 family.</text>
</comment>
<evidence type="ECO:0000256" key="3">
    <source>
        <dbReference type="ARBA" id="ARBA00022786"/>
    </source>
</evidence>
<feature type="domain" description="SKP1 component POZ" evidence="6">
    <location>
        <begin position="8"/>
        <end position="65"/>
    </location>
</feature>
<sequence length="162" mass="18000">MASTSSKKIGVKCSEGMVLEVDEALVNASPTMKRLIEEKCGESNIVITLPNISSKTLSQIIEFLKLDLESNATLGDVGADADCKASESLTSFNKLSLEFIKVDAAHYLKIEKIYDSGCEEAARRISGKTPEQIRETFKIKNDFTPDEEQENKRMLQAAWLFM</sequence>
<dbReference type="SUPFAM" id="SSF81382">
    <property type="entry name" value="Skp1 dimerisation domain-like"/>
    <property type="match status" value="1"/>
</dbReference>
<dbReference type="InterPro" id="IPR016073">
    <property type="entry name" value="Skp1_comp_POZ"/>
</dbReference>
<dbReference type="Pfam" id="PF01466">
    <property type="entry name" value="Skp1"/>
    <property type="match status" value="1"/>
</dbReference>
<dbReference type="EMBL" id="JBGMDY010000008">
    <property type="protein sequence ID" value="KAL2324002.1"/>
    <property type="molecule type" value="Genomic_DNA"/>
</dbReference>
<dbReference type="AlphaFoldDB" id="A0ABD1LKH1"/>
<evidence type="ECO:0000256" key="1">
    <source>
        <dbReference type="ARBA" id="ARBA00004906"/>
    </source>
</evidence>
<dbReference type="PIRSF" id="PIRSF028729">
    <property type="entry name" value="E3_ubiquit_lig_SCF_Skp"/>
    <property type="match status" value="1"/>
</dbReference>
<dbReference type="Gene3D" id="3.30.710.10">
    <property type="entry name" value="Potassium Channel Kv1.1, Chain A"/>
    <property type="match status" value="1"/>
</dbReference>
<comment type="function">
    <text evidence="4">Involved in ubiquitination and subsequent proteasomal degradation of target proteins. Together with CUL1, RBX1 and a F-box protein, it forms a SCF E3 ubiquitin ligase complex. The functional specificity of this complex depends on the type of F-box protein. In the SCF complex, it serves as an adapter that links the F-box protein to CUL1.</text>
</comment>
<dbReference type="SUPFAM" id="SSF54695">
    <property type="entry name" value="POZ domain"/>
    <property type="match status" value="1"/>
</dbReference>
<evidence type="ECO:0000313" key="7">
    <source>
        <dbReference type="EMBL" id="KAL2324002.1"/>
    </source>
</evidence>
<reference evidence="7 8" key="1">
    <citation type="submission" date="2024-08" db="EMBL/GenBank/DDBJ databases">
        <title>Insights into the chromosomal genome structure of Flemingia macrophylla.</title>
        <authorList>
            <person name="Ding Y."/>
            <person name="Zhao Y."/>
            <person name="Bi W."/>
            <person name="Wu M."/>
            <person name="Zhao G."/>
            <person name="Gong Y."/>
            <person name="Li W."/>
            <person name="Zhang P."/>
        </authorList>
    </citation>
    <scope>NUCLEOTIDE SEQUENCE [LARGE SCALE GENOMIC DNA]</scope>
    <source>
        <strain evidence="7">DYQJB</strain>
        <tissue evidence="7">Leaf</tissue>
    </source>
</reference>
<keyword evidence="8" id="KW-1185">Reference proteome</keyword>
<evidence type="ECO:0000259" key="6">
    <source>
        <dbReference type="Pfam" id="PF03931"/>
    </source>
</evidence>
<dbReference type="Pfam" id="PF03931">
    <property type="entry name" value="Skp1_POZ"/>
    <property type="match status" value="1"/>
</dbReference>
<comment type="pathway">
    <text evidence="1 4">Protein modification; protein ubiquitination.</text>
</comment>
<accession>A0ABD1LKH1</accession>
<keyword evidence="3 4" id="KW-0833">Ubl conjugation pathway</keyword>
<dbReference type="InterPro" id="IPR016072">
    <property type="entry name" value="Skp1_comp_dimer"/>
</dbReference>
<proteinExistence type="inferred from homology"/>
<dbReference type="GO" id="GO:0016567">
    <property type="term" value="P:protein ubiquitination"/>
    <property type="evidence" value="ECO:0007669"/>
    <property type="project" value="UniProtKB-UniRule"/>
</dbReference>
<dbReference type="SMART" id="SM00512">
    <property type="entry name" value="Skp1"/>
    <property type="match status" value="1"/>
</dbReference>
<protein>
    <recommendedName>
        <fullName evidence="4">SKP1-like protein</fullName>
    </recommendedName>
</protein>